<dbReference type="SUPFAM" id="SSF49265">
    <property type="entry name" value="Fibronectin type III"/>
    <property type="match status" value="1"/>
</dbReference>
<keyword evidence="1" id="KW-0472">Membrane</keyword>
<dbReference type="Proteomes" id="UP000177080">
    <property type="component" value="Unassembled WGS sequence"/>
</dbReference>
<comment type="caution">
    <text evidence="3">The sequence shown here is derived from an EMBL/GenBank/DDBJ whole genome shotgun (WGS) entry which is preliminary data.</text>
</comment>
<sequence>MRNLGRFIIHALVLAGLVIAFSRPVFAIDIPQFPSCTSPSGSVKVSYSSGVHGIPGDAGQYVGSDVVYTVSNSQLVQCFCAATGAGIQTNWWKQDSLSQDQIDQLTKLGWIVIPDGSAWGLDPVSYLAQNSNFNCGGGGESGFSQAQAGPAPVCDSAKPGTPASVSVNRSGSTATLSWSTVPNASHYTIGYGLKTDDYIYGVSNTGNVTTYTIGSLDPSQSYYFALRAVNNCMPGDWATPSQATGGQVLGLASTGSLAPLLTLILLGLSAGVLAMLFRRPKQSA</sequence>
<evidence type="ECO:0000313" key="4">
    <source>
        <dbReference type="Proteomes" id="UP000177080"/>
    </source>
</evidence>
<dbReference type="InterPro" id="IPR013783">
    <property type="entry name" value="Ig-like_fold"/>
</dbReference>
<dbReference type="EMBL" id="MEXN01000003">
    <property type="protein sequence ID" value="OGD04052.1"/>
    <property type="molecule type" value="Genomic_DNA"/>
</dbReference>
<dbReference type="CDD" id="cd00063">
    <property type="entry name" value="FN3"/>
    <property type="match status" value="1"/>
</dbReference>
<keyword evidence="1" id="KW-1133">Transmembrane helix</keyword>
<dbReference type="PROSITE" id="PS50853">
    <property type="entry name" value="FN3"/>
    <property type="match status" value="1"/>
</dbReference>
<name>A0A1F4ZCL7_9BACT</name>
<feature type="transmembrane region" description="Helical" evidence="1">
    <location>
        <begin position="257"/>
        <end position="277"/>
    </location>
</feature>
<dbReference type="Gene3D" id="2.60.40.10">
    <property type="entry name" value="Immunoglobulins"/>
    <property type="match status" value="1"/>
</dbReference>
<accession>A0A1F4ZCL7</accession>
<feature type="domain" description="Fibronectin type-III" evidence="2">
    <location>
        <begin position="158"/>
        <end position="248"/>
    </location>
</feature>
<dbReference type="Pfam" id="PF00041">
    <property type="entry name" value="fn3"/>
    <property type="match status" value="1"/>
</dbReference>
<dbReference type="STRING" id="1797259.A2989_01480"/>
<evidence type="ECO:0000256" key="1">
    <source>
        <dbReference type="SAM" id="Phobius"/>
    </source>
</evidence>
<dbReference type="InterPro" id="IPR003961">
    <property type="entry name" value="FN3_dom"/>
</dbReference>
<dbReference type="AlphaFoldDB" id="A0A1F4ZCL7"/>
<evidence type="ECO:0000313" key="3">
    <source>
        <dbReference type="EMBL" id="OGD04052.1"/>
    </source>
</evidence>
<protein>
    <recommendedName>
        <fullName evidence="2">Fibronectin type-III domain-containing protein</fullName>
    </recommendedName>
</protein>
<evidence type="ECO:0000259" key="2">
    <source>
        <dbReference type="PROSITE" id="PS50853"/>
    </source>
</evidence>
<reference evidence="3 4" key="1">
    <citation type="journal article" date="2016" name="Nat. Commun.">
        <title>Thousands of microbial genomes shed light on interconnected biogeochemical processes in an aquifer system.</title>
        <authorList>
            <person name="Anantharaman K."/>
            <person name="Brown C.T."/>
            <person name="Hug L.A."/>
            <person name="Sharon I."/>
            <person name="Castelle C.J."/>
            <person name="Probst A.J."/>
            <person name="Thomas B.C."/>
            <person name="Singh A."/>
            <person name="Wilkins M.J."/>
            <person name="Karaoz U."/>
            <person name="Brodie E.L."/>
            <person name="Williams K.H."/>
            <person name="Hubbard S.S."/>
            <person name="Banfield J.F."/>
        </authorList>
    </citation>
    <scope>NUCLEOTIDE SEQUENCE [LARGE SCALE GENOMIC DNA]</scope>
</reference>
<dbReference type="InterPro" id="IPR036116">
    <property type="entry name" value="FN3_sf"/>
</dbReference>
<organism evidence="3 4">
    <name type="scientific">Candidatus Amesbacteria bacterium RIFCSPLOWO2_01_FULL_48_25</name>
    <dbReference type="NCBI Taxonomy" id="1797259"/>
    <lineage>
        <taxon>Bacteria</taxon>
        <taxon>Candidatus Amesiibacteriota</taxon>
    </lineage>
</organism>
<proteinExistence type="predicted"/>
<keyword evidence="1" id="KW-0812">Transmembrane</keyword>
<dbReference type="SMART" id="SM00060">
    <property type="entry name" value="FN3"/>
    <property type="match status" value="1"/>
</dbReference>
<gene>
    <name evidence="3" type="ORF">A2989_01480</name>
</gene>